<evidence type="ECO:0000256" key="6">
    <source>
        <dbReference type="ARBA" id="ARBA00022741"/>
    </source>
</evidence>
<keyword evidence="5 14" id="KW-0732">Signal</keyword>
<protein>
    <recommendedName>
        <fullName evidence="15">Protein kinase domain-containing protein</fullName>
    </recommendedName>
</protein>
<evidence type="ECO:0000313" key="17">
    <source>
        <dbReference type="Proteomes" id="UP000295252"/>
    </source>
</evidence>
<dbReference type="SUPFAM" id="SSF56112">
    <property type="entry name" value="Protein kinase-like (PK-like)"/>
    <property type="match status" value="1"/>
</dbReference>
<reference evidence="17" key="1">
    <citation type="journal article" date="2014" name="Science">
        <title>The coffee genome provides insight into the convergent evolution of caffeine biosynthesis.</title>
        <authorList>
            <person name="Denoeud F."/>
            <person name="Carretero-Paulet L."/>
            <person name="Dereeper A."/>
            <person name="Droc G."/>
            <person name="Guyot R."/>
            <person name="Pietrella M."/>
            <person name="Zheng C."/>
            <person name="Alberti A."/>
            <person name="Anthony F."/>
            <person name="Aprea G."/>
            <person name="Aury J.M."/>
            <person name="Bento P."/>
            <person name="Bernard M."/>
            <person name="Bocs S."/>
            <person name="Campa C."/>
            <person name="Cenci A."/>
            <person name="Combes M.C."/>
            <person name="Crouzillat D."/>
            <person name="Da Silva C."/>
            <person name="Daddiego L."/>
            <person name="De Bellis F."/>
            <person name="Dussert S."/>
            <person name="Garsmeur O."/>
            <person name="Gayraud T."/>
            <person name="Guignon V."/>
            <person name="Jahn K."/>
            <person name="Jamilloux V."/>
            <person name="Joet T."/>
            <person name="Labadie K."/>
            <person name="Lan T."/>
            <person name="Leclercq J."/>
            <person name="Lepelley M."/>
            <person name="Leroy T."/>
            <person name="Li L.T."/>
            <person name="Librado P."/>
            <person name="Lopez L."/>
            <person name="Munoz A."/>
            <person name="Noel B."/>
            <person name="Pallavicini A."/>
            <person name="Perrotta G."/>
            <person name="Poncet V."/>
            <person name="Pot D."/>
            <person name="Priyono X."/>
            <person name="Rigoreau M."/>
            <person name="Rouard M."/>
            <person name="Rozas J."/>
            <person name="Tranchant-Dubreuil C."/>
            <person name="VanBuren R."/>
            <person name="Zhang Q."/>
            <person name="Andrade A.C."/>
            <person name="Argout X."/>
            <person name="Bertrand B."/>
            <person name="de Kochko A."/>
            <person name="Graziosi G."/>
            <person name="Henry R.J."/>
            <person name="Jayarama X."/>
            <person name="Ming R."/>
            <person name="Nagai C."/>
            <person name="Rounsley S."/>
            <person name="Sankoff D."/>
            <person name="Giuliano G."/>
            <person name="Albert V.A."/>
            <person name="Wincker P."/>
            <person name="Lashermes P."/>
        </authorList>
    </citation>
    <scope>NUCLEOTIDE SEQUENCE [LARGE SCALE GENOMIC DNA]</scope>
    <source>
        <strain evidence="17">cv. DH200-94</strain>
    </source>
</reference>
<dbReference type="Proteomes" id="UP000295252">
    <property type="component" value="Chromosome IV"/>
</dbReference>
<keyword evidence="17" id="KW-1185">Reference proteome</keyword>
<evidence type="ECO:0000256" key="14">
    <source>
        <dbReference type="SAM" id="SignalP"/>
    </source>
</evidence>
<dbReference type="PANTHER" id="PTHR46008">
    <property type="entry name" value="LEAF RUST 10 DISEASE-RESISTANCE LOCUS RECEPTOR-LIKE PROTEIN KINASE-LIKE 1.4"/>
    <property type="match status" value="1"/>
</dbReference>
<dbReference type="PANTHER" id="PTHR46008:SF25">
    <property type="entry name" value="PROTEIN KINASE DOMAIN-CONTAINING PROTEIN"/>
    <property type="match status" value="1"/>
</dbReference>
<dbReference type="EMBL" id="HG739088">
    <property type="protein sequence ID" value="CDP00139.1"/>
    <property type="molecule type" value="Genomic_DNA"/>
</dbReference>
<feature type="binding site" evidence="12">
    <location>
        <position position="421"/>
    </location>
    <ligand>
        <name>ATP</name>
        <dbReference type="ChEBI" id="CHEBI:30616"/>
    </ligand>
</feature>
<dbReference type="AlphaFoldDB" id="A0A068TW13"/>
<dbReference type="InterPro" id="IPR011009">
    <property type="entry name" value="Kinase-like_dom_sf"/>
</dbReference>
<feature type="chain" id="PRO_5001654265" description="Protein kinase domain-containing protein" evidence="14">
    <location>
        <begin position="20"/>
        <end position="680"/>
    </location>
</feature>
<dbReference type="CDD" id="cd14066">
    <property type="entry name" value="STKc_IRAK"/>
    <property type="match status" value="1"/>
</dbReference>
<dbReference type="Gene3D" id="3.30.200.20">
    <property type="entry name" value="Phosphorylase Kinase, domain 1"/>
    <property type="match status" value="1"/>
</dbReference>
<keyword evidence="6 12" id="KW-0547">Nucleotide-binding</keyword>
<keyword evidence="10 13" id="KW-0472">Membrane</keyword>
<dbReference type="FunCoup" id="A0A068TW13">
    <property type="interactions" value="366"/>
</dbReference>
<dbReference type="InterPro" id="IPR001245">
    <property type="entry name" value="Ser-Thr/Tyr_kinase_cat_dom"/>
</dbReference>
<keyword evidence="9 13" id="KW-1133">Transmembrane helix</keyword>
<evidence type="ECO:0000256" key="3">
    <source>
        <dbReference type="ARBA" id="ARBA00022679"/>
    </source>
</evidence>
<dbReference type="GO" id="GO:0004674">
    <property type="term" value="F:protein serine/threonine kinase activity"/>
    <property type="evidence" value="ECO:0007669"/>
    <property type="project" value="UniProtKB-KW"/>
</dbReference>
<dbReference type="PROSITE" id="PS50011">
    <property type="entry name" value="PROTEIN_KINASE_DOM"/>
    <property type="match status" value="1"/>
</dbReference>
<dbReference type="PhylomeDB" id="A0A068TW13"/>
<dbReference type="GO" id="GO:0005886">
    <property type="term" value="C:plasma membrane"/>
    <property type="evidence" value="ECO:0007669"/>
    <property type="project" value="UniProtKB-ARBA"/>
</dbReference>
<comment type="subcellular location">
    <subcellularLocation>
        <location evidence="1">Membrane</location>
        <topology evidence="1">Single-pass membrane protein</topology>
    </subcellularLocation>
</comment>
<dbReference type="GO" id="GO:0005524">
    <property type="term" value="F:ATP binding"/>
    <property type="evidence" value="ECO:0007669"/>
    <property type="project" value="UniProtKB-UniRule"/>
</dbReference>
<evidence type="ECO:0000256" key="13">
    <source>
        <dbReference type="SAM" id="Phobius"/>
    </source>
</evidence>
<gene>
    <name evidence="16" type="ORF">GSCOC_T00029948001</name>
</gene>
<accession>A0A068TW13</accession>
<evidence type="ECO:0000256" key="7">
    <source>
        <dbReference type="ARBA" id="ARBA00022777"/>
    </source>
</evidence>
<keyword evidence="3" id="KW-0808">Transferase</keyword>
<dbReference type="Pfam" id="PF07714">
    <property type="entry name" value="PK_Tyr_Ser-Thr"/>
    <property type="match status" value="1"/>
</dbReference>
<name>A0A068TW13_COFCA</name>
<proteinExistence type="predicted"/>
<evidence type="ECO:0000256" key="11">
    <source>
        <dbReference type="ARBA" id="ARBA00023180"/>
    </source>
</evidence>
<feature type="domain" description="Protein kinase" evidence="15">
    <location>
        <begin position="393"/>
        <end position="668"/>
    </location>
</feature>
<feature type="signal peptide" evidence="14">
    <location>
        <begin position="1"/>
        <end position="19"/>
    </location>
</feature>
<evidence type="ECO:0000256" key="1">
    <source>
        <dbReference type="ARBA" id="ARBA00004167"/>
    </source>
</evidence>
<evidence type="ECO:0000259" key="15">
    <source>
        <dbReference type="PROSITE" id="PS50011"/>
    </source>
</evidence>
<evidence type="ECO:0000256" key="2">
    <source>
        <dbReference type="ARBA" id="ARBA00022527"/>
    </source>
</evidence>
<dbReference type="Gramene" id="CDP00139">
    <property type="protein sequence ID" value="CDP00139"/>
    <property type="gene ID" value="GSCOC_T00029948001"/>
</dbReference>
<dbReference type="InParanoid" id="A0A068TW13"/>
<keyword evidence="8 12" id="KW-0067">ATP-binding</keyword>
<evidence type="ECO:0000256" key="8">
    <source>
        <dbReference type="ARBA" id="ARBA00022840"/>
    </source>
</evidence>
<dbReference type="FunFam" id="3.30.200.20:FF:000446">
    <property type="entry name" value="Wall-associated receptor kinase-like 20"/>
    <property type="match status" value="1"/>
</dbReference>
<dbReference type="InterPro" id="IPR017441">
    <property type="entry name" value="Protein_kinase_ATP_BS"/>
</dbReference>
<dbReference type="STRING" id="49390.A0A068TW13"/>
<evidence type="ECO:0000256" key="10">
    <source>
        <dbReference type="ARBA" id="ARBA00023136"/>
    </source>
</evidence>
<dbReference type="InterPro" id="IPR000719">
    <property type="entry name" value="Prot_kinase_dom"/>
</dbReference>
<dbReference type="PROSITE" id="PS00108">
    <property type="entry name" value="PROTEIN_KINASE_ST"/>
    <property type="match status" value="1"/>
</dbReference>
<dbReference type="OrthoDB" id="1918322at2759"/>
<keyword evidence="7" id="KW-0418">Kinase</keyword>
<organism evidence="16 17">
    <name type="scientific">Coffea canephora</name>
    <name type="common">Robusta coffee</name>
    <dbReference type="NCBI Taxonomy" id="49390"/>
    <lineage>
        <taxon>Eukaryota</taxon>
        <taxon>Viridiplantae</taxon>
        <taxon>Streptophyta</taxon>
        <taxon>Embryophyta</taxon>
        <taxon>Tracheophyta</taxon>
        <taxon>Spermatophyta</taxon>
        <taxon>Magnoliopsida</taxon>
        <taxon>eudicotyledons</taxon>
        <taxon>Gunneridae</taxon>
        <taxon>Pentapetalae</taxon>
        <taxon>asterids</taxon>
        <taxon>lamiids</taxon>
        <taxon>Gentianales</taxon>
        <taxon>Rubiaceae</taxon>
        <taxon>Ixoroideae</taxon>
        <taxon>Gardenieae complex</taxon>
        <taxon>Bertiereae - Coffeeae clade</taxon>
        <taxon>Coffeeae</taxon>
        <taxon>Coffea</taxon>
    </lineage>
</organism>
<keyword evidence="11" id="KW-0325">Glycoprotein</keyword>
<keyword evidence="4 13" id="KW-0812">Transmembrane</keyword>
<evidence type="ECO:0000256" key="4">
    <source>
        <dbReference type="ARBA" id="ARBA00022692"/>
    </source>
</evidence>
<dbReference type="OMA" id="TIVYLNC"/>
<dbReference type="FunFam" id="1.10.510.10:FF:000161">
    <property type="entry name" value="Wall-associated receptor kinase-like 20"/>
    <property type="match status" value="1"/>
</dbReference>
<evidence type="ECO:0000256" key="5">
    <source>
        <dbReference type="ARBA" id="ARBA00022729"/>
    </source>
</evidence>
<evidence type="ECO:0000256" key="9">
    <source>
        <dbReference type="ARBA" id="ARBA00022989"/>
    </source>
</evidence>
<keyword evidence="2" id="KW-0723">Serine/threonine-protein kinase</keyword>
<evidence type="ECO:0000256" key="12">
    <source>
        <dbReference type="PROSITE-ProRule" id="PRU10141"/>
    </source>
</evidence>
<dbReference type="Gene3D" id="1.10.510.10">
    <property type="entry name" value="Transferase(Phosphotransferase) domain 1"/>
    <property type="match status" value="1"/>
</dbReference>
<sequence length="680" mass="74285">MSRIFNLLIHIVVIHQAELQKFTQPSPRCPNPFISPSLASLSMAISSAPRHHFHFLLATCTLLLVTFSKPALSAQRCPDCGATPVPYPLSTGPTCGDRLYKLRCSAGSLLFDTLNNTYPVTSVSPQLQRLTIQPSPFLPSTCITADISTQGVQLNSSLPFNITSSNTILYLNCTQTLLSSPLDCTSSSLCHTFINGTRNVSDGGACENSEICCTFRAGGSSTSYSIRVRDAGCRAYRAFVNLDYSLPVSRWPQPGLELQWVSPSEPICRNQTDCDSESTCGPDPNSNSGVRRCFCNSGLHWDAIAGLCSKDVTCQDPDGCGSSRTGLIAGLSTGLGAGLILAVIGFLLYKRHQRVKEAKDRLAREREEILNSGGGKYAKIFSGKEIKKATNNFSRDRLLGVGGYGEVYRGILADGTVVAIKCAKLGNTKGTDQVLNEVRILCQVNHKSLVGLLGCCVELEQPLMVYEYVPNGTLLDHLQGLNRKPLAWTARLTIAHATAEGLAYLHFSAVPPIYHRDVKSSNILLDDKLNAKVSDFGLSRLAHTDLSHISTCAQGTLGYLDPEYYRNYQLTDKSDVYSFGVVLLELLTSQKAIDFNRPEDDVNLAVYVQRLVEEDKIMDAVDPILKQGASTLELDTMKALGFLATGCLEQRRQDRPSMKEVAEEIEYIISIAKSKSIPEE</sequence>
<feature type="transmembrane region" description="Helical" evidence="13">
    <location>
        <begin position="327"/>
        <end position="349"/>
    </location>
</feature>
<evidence type="ECO:0000313" key="16">
    <source>
        <dbReference type="EMBL" id="CDP00139.1"/>
    </source>
</evidence>
<dbReference type="PROSITE" id="PS00107">
    <property type="entry name" value="PROTEIN_KINASE_ATP"/>
    <property type="match status" value="1"/>
</dbReference>
<dbReference type="InterPro" id="IPR008271">
    <property type="entry name" value="Ser/Thr_kinase_AS"/>
</dbReference>
<dbReference type="SMART" id="SM00220">
    <property type="entry name" value="S_TKc"/>
    <property type="match status" value="1"/>
</dbReference>